<dbReference type="EMBL" id="JSYZ01000004">
    <property type="protein sequence ID" value="KPA91991.1"/>
    <property type="molecule type" value="Genomic_DNA"/>
</dbReference>
<reference evidence="3 4" key="1">
    <citation type="journal article" date="2015" name="PLoS ONE">
        <title>Rice-Infecting Pseudomonas Genomes Are Highly Accessorized and Harbor Multiple Putative Virulence Mechanisms to Cause Sheath Brown Rot.</title>
        <authorList>
            <person name="Quibod I.L."/>
            <person name="Grande G."/>
            <person name="Oreiro E.G."/>
            <person name="Borja F.N."/>
            <person name="Dossa G.S."/>
            <person name="Mauleon R."/>
            <person name="Cruz C.V."/>
            <person name="Oliva R."/>
        </authorList>
    </citation>
    <scope>NUCLEOTIDE SEQUENCE [LARGE SCALE GENOMIC DNA]</scope>
    <source>
        <strain evidence="3 4">IRRI 6609</strain>
    </source>
</reference>
<keyword evidence="3" id="KW-0238">DNA-binding</keyword>
<organism evidence="3 4">
    <name type="scientific">Pseudomonas asplenii</name>
    <dbReference type="NCBI Taxonomy" id="53407"/>
    <lineage>
        <taxon>Bacteria</taxon>
        <taxon>Pseudomonadati</taxon>
        <taxon>Pseudomonadota</taxon>
        <taxon>Gammaproteobacteria</taxon>
        <taxon>Pseudomonadales</taxon>
        <taxon>Pseudomonadaceae</taxon>
        <taxon>Pseudomonas</taxon>
    </lineage>
</organism>
<sequence>MARGGVNKAVVQTARMAILARGEYPSIDAVRIEMGNTGSKTTIHRYLKELDESDQRQAAAGEHLDDELTDLITRLARRLQEQAREPLELEQARHRLLENQWQEQLGALTRQFEQLQQDFDVQAAALAQESEQLHTTRSMLQTEQTRNAGLTQACSDHELRLADKEAQVRSLEDKHQHARDALEHFRNAAREQREQDQRRHEGQLQQVQMELRQAQQSALVRQDEITQLHRDNERLLAESRGIAKEARQLEEQLHKGSRREEQLQSLISTREGERTLLQERLRVAQQENESLKQGLEAQRARNRELELRLREVEAQLSKERENAREAEAAPTRTMEKQAVESVVQTPGKV</sequence>
<gene>
    <name evidence="3" type="ORF">PF66_01574</name>
</gene>
<dbReference type="Proteomes" id="UP000037931">
    <property type="component" value="Unassembled WGS sequence"/>
</dbReference>
<evidence type="ECO:0000259" key="2">
    <source>
        <dbReference type="Pfam" id="PF11740"/>
    </source>
</evidence>
<proteinExistence type="predicted"/>
<dbReference type="AlphaFoldDB" id="A0A0N0E541"/>
<dbReference type="RefSeq" id="WP_054062326.1">
    <property type="nucleotide sequence ID" value="NZ_JSYZ01000004.1"/>
</dbReference>
<name>A0A0N0E541_9PSED</name>
<evidence type="ECO:0000313" key="4">
    <source>
        <dbReference type="Proteomes" id="UP000037931"/>
    </source>
</evidence>
<keyword evidence="4" id="KW-1185">Reference proteome</keyword>
<dbReference type="Pfam" id="PF11740">
    <property type="entry name" value="KfrA_N"/>
    <property type="match status" value="1"/>
</dbReference>
<dbReference type="STRING" id="50340.PF66_01574"/>
<feature type="domain" description="KfrA N-terminal DNA-binding" evidence="2">
    <location>
        <begin position="8"/>
        <end position="119"/>
    </location>
</feature>
<comment type="caution">
    <text evidence="3">The sequence shown here is derived from an EMBL/GenBank/DDBJ whole genome shotgun (WGS) entry which is preliminary data.</text>
</comment>
<accession>A0A0N0E541</accession>
<feature type="compositionally biased region" description="Basic and acidic residues" evidence="1">
    <location>
        <begin position="317"/>
        <end position="338"/>
    </location>
</feature>
<dbReference type="OrthoDB" id="7015148at2"/>
<dbReference type="GO" id="GO:0003677">
    <property type="term" value="F:DNA binding"/>
    <property type="evidence" value="ECO:0007669"/>
    <property type="project" value="UniProtKB-KW"/>
</dbReference>
<protein>
    <submittedName>
        <fullName evidence="3">Plasmid replication region DNA-binding N-term</fullName>
    </submittedName>
</protein>
<dbReference type="PATRIC" id="fig|50340.43.peg.4732"/>
<evidence type="ECO:0000313" key="3">
    <source>
        <dbReference type="EMBL" id="KPA91991.1"/>
    </source>
</evidence>
<evidence type="ECO:0000256" key="1">
    <source>
        <dbReference type="SAM" id="MobiDB-lite"/>
    </source>
</evidence>
<feature type="region of interest" description="Disordered" evidence="1">
    <location>
        <begin position="317"/>
        <end position="349"/>
    </location>
</feature>
<dbReference type="InterPro" id="IPR021104">
    <property type="entry name" value="KfrA_DNA-bd_N"/>
</dbReference>